<name>A0A6A6A4H9_9PLEO</name>
<evidence type="ECO:0000313" key="1">
    <source>
        <dbReference type="EMBL" id="KAF2125501.1"/>
    </source>
</evidence>
<protein>
    <submittedName>
        <fullName evidence="1">Uncharacterized protein</fullName>
    </submittedName>
</protein>
<dbReference type="AlphaFoldDB" id="A0A6A6A4H9"/>
<dbReference type="GeneID" id="54405686"/>
<keyword evidence="2" id="KW-1185">Reference proteome</keyword>
<evidence type="ECO:0000313" key="2">
    <source>
        <dbReference type="Proteomes" id="UP000799771"/>
    </source>
</evidence>
<gene>
    <name evidence="1" type="ORF">P153DRAFT_324878</name>
</gene>
<sequence length="525" mass="59710">MATDEPVSRLESLPAELFNRVLGYVLYPDRSAIPDSSTQFRTYRFDTAILRVNKAIHQLGKSYLHNSLSWIRFDINWSAFLIDPHWLGVSYITINRRDIPQSLPYSYNGNSKRRWIDQDAPAGRLHVRVAFPPATTPGQKEIEERTSNSHFTSSMSLLVLSTEFKRFLNALRMNDLAFCNRTSFGETAAEGMPADPGISFDIRVTVGQELAKFKHLIHEFRVFHGPPHQCNILTASIVTNMDSVLRLRNSEVARLQTFWEGVSHLFYLKWKGDEYLRTKQYSNAYMCYDAALSLEKYWLAHDSNSSKERFWKPTEDIAKVFGLSVACNIAIAEVAGGLRMGKKRIRGNSMLQHLRTLLHTTRSMALNTMLAVISTAALFEVFTEGHDLMATRQMLEMFTTAWELHHGTNCAHRASTGLGKIYSSAKLVLDALNDCPNHPNDIGKRVEPLRPVAKGVNFEPMKWAVHESLIPERLKLRTKPFLTTVQIRKNGHYIIPSDILVVIPGFNQPSEEATRNGEEGKRFLI</sequence>
<accession>A0A6A6A4H9</accession>
<dbReference type="OrthoDB" id="3893333at2759"/>
<reference evidence="1" key="1">
    <citation type="journal article" date="2020" name="Stud. Mycol.">
        <title>101 Dothideomycetes genomes: a test case for predicting lifestyles and emergence of pathogens.</title>
        <authorList>
            <person name="Haridas S."/>
            <person name="Albert R."/>
            <person name="Binder M."/>
            <person name="Bloem J."/>
            <person name="Labutti K."/>
            <person name="Salamov A."/>
            <person name="Andreopoulos B."/>
            <person name="Baker S."/>
            <person name="Barry K."/>
            <person name="Bills G."/>
            <person name="Bluhm B."/>
            <person name="Cannon C."/>
            <person name="Castanera R."/>
            <person name="Culley D."/>
            <person name="Daum C."/>
            <person name="Ezra D."/>
            <person name="Gonzalez J."/>
            <person name="Henrissat B."/>
            <person name="Kuo A."/>
            <person name="Liang C."/>
            <person name="Lipzen A."/>
            <person name="Lutzoni F."/>
            <person name="Magnuson J."/>
            <person name="Mondo S."/>
            <person name="Nolan M."/>
            <person name="Ohm R."/>
            <person name="Pangilinan J."/>
            <person name="Park H.-J."/>
            <person name="Ramirez L."/>
            <person name="Alfaro M."/>
            <person name="Sun H."/>
            <person name="Tritt A."/>
            <person name="Yoshinaga Y."/>
            <person name="Zwiers L.-H."/>
            <person name="Turgeon B."/>
            <person name="Goodwin S."/>
            <person name="Spatafora J."/>
            <person name="Crous P."/>
            <person name="Grigoriev I."/>
        </authorList>
    </citation>
    <scope>NUCLEOTIDE SEQUENCE</scope>
    <source>
        <strain evidence="1">CBS 119687</strain>
    </source>
</reference>
<proteinExistence type="predicted"/>
<organism evidence="1 2">
    <name type="scientific">Dothidotthia symphoricarpi CBS 119687</name>
    <dbReference type="NCBI Taxonomy" id="1392245"/>
    <lineage>
        <taxon>Eukaryota</taxon>
        <taxon>Fungi</taxon>
        <taxon>Dikarya</taxon>
        <taxon>Ascomycota</taxon>
        <taxon>Pezizomycotina</taxon>
        <taxon>Dothideomycetes</taxon>
        <taxon>Pleosporomycetidae</taxon>
        <taxon>Pleosporales</taxon>
        <taxon>Dothidotthiaceae</taxon>
        <taxon>Dothidotthia</taxon>
    </lineage>
</organism>
<dbReference type="EMBL" id="ML977516">
    <property type="protein sequence ID" value="KAF2125501.1"/>
    <property type="molecule type" value="Genomic_DNA"/>
</dbReference>
<dbReference type="Proteomes" id="UP000799771">
    <property type="component" value="Unassembled WGS sequence"/>
</dbReference>
<dbReference type="RefSeq" id="XP_033519893.1">
    <property type="nucleotide sequence ID" value="XM_033665254.1"/>
</dbReference>